<reference evidence="4" key="1">
    <citation type="journal article" date="2018" name="Nat. Microbiol.">
        <title>Leveraging single-cell genomics to expand the fungal tree of life.</title>
        <authorList>
            <person name="Ahrendt S.R."/>
            <person name="Quandt C.A."/>
            <person name="Ciobanu D."/>
            <person name="Clum A."/>
            <person name="Salamov A."/>
            <person name="Andreopoulos B."/>
            <person name="Cheng J.F."/>
            <person name="Woyke T."/>
            <person name="Pelin A."/>
            <person name="Henrissat B."/>
            <person name="Reynolds N.K."/>
            <person name="Benny G.L."/>
            <person name="Smith M.E."/>
            <person name="James T.Y."/>
            <person name="Grigoriev I.V."/>
        </authorList>
    </citation>
    <scope>NUCLEOTIDE SEQUENCE [LARGE SCALE GENOMIC DNA]</scope>
</reference>
<dbReference type="CDD" id="cd08760">
    <property type="entry name" value="Cyt_b561_FRRS1_like"/>
    <property type="match status" value="1"/>
</dbReference>
<dbReference type="Proteomes" id="UP000269721">
    <property type="component" value="Unassembled WGS sequence"/>
</dbReference>
<dbReference type="EMBL" id="ML000733">
    <property type="protein sequence ID" value="RKO83883.1"/>
    <property type="molecule type" value="Genomic_DNA"/>
</dbReference>
<dbReference type="InterPro" id="IPR005018">
    <property type="entry name" value="DOMON_domain"/>
</dbReference>
<evidence type="ECO:0000313" key="4">
    <source>
        <dbReference type="Proteomes" id="UP000269721"/>
    </source>
</evidence>
<keyword evidence="1" id="KW-1133">Transmembrane helix</keyword>
<dbReference type="PANTHER" id="PTHR47797:SF3">
    <property type="entry name" value="CYTOCHROME B561 DOMAIN-CONTAINING PROTEIN"/>
    <property type="match status" value="1"/>
</dbReference>
<keyword evidence="1" id="KW-0812">Transmembrane</keyword>
<name>A0A4P9VYP4_9FUNG</name>
<dbReference type="PANTHER" id="PTHR47797">
    <property type="entry name" value="DEHYDROGENASE, PUTATIVE (AFU_ORTHOLOGUE AFUA_8G05805)-RELATED"/>
    <property type="match status" value="1"/>
</dbReference>
<feature type="transmembrane region" description="Helical" evidence="1">
    <location>
        <begin position="228"/>
        <end position="247"/>
    </location>
</feature>
<keyword evidence="4" id="KW-1185">Reference proteome</keyword>
<dbReference type="SUPFAM" id="SSF49344">
    <property type="entry name" value="CBD9-like"/>
    <property type="match status" value="1"/>
</dbReference>
<dbReference type="PROSITE" id="PS50836">
    <property type="entry name" value="DOMON"/>
    <property type="match status" value="1"/>
</dbReference>
<feature type="non-terminal residue" evidence="3">
    <location>
        <position position="289"/>
    </location>
</feature>
<dbReference type="AlphaFoldDB" id="A0A4P9VYP4"/>
<dbReference type="Gene3D" id="2.60.40.1210">
    <property type="entry name" value="Cellobiose dehydrogenase, cytochrome domain"/>
    <property type="match status" value="1"/>
</dbReference>
<gene>
    <name evidence="3" type="ORF">BDK51DRAFT_27213</name>
</gene>
<feature type="domain" description="DOMON" evidence="2">
    <location>
        <begin position="27"/>
        <end position="146"/>
    </location>
</feature>
<evidence type="ECO:0000256" key="1">
    <source>
        <dbReference type="SAM" id="Phobius"/>
    </source>
</evidence>
<dbReference type="Pfam" id="PF03351">
    <property type="entry name" value="DOMON"/>
    <property type="match status" value="1"/>
</dbReference>
<evidence type="ECO:0000259" key="2">
    <source>
        <dbReference type="PROSITE" id="PS50836"/>
    </source>
</evidence>
<accession>A0A4P9VYP4</accession>
<protein>
    <recommendedName>
        <fullName evidence="2">DOMON domain-containing protein</fullName>
    </recommendedName>
</protein>
<evidence type="ECO:0000313" key="3">
    <source>
        <dbReference type="EMBL" id="RKO83883.1"/>
    </source>
</evidence>
<dbReference type="SMART" id="SM00664">
    <property type="entry name" value="DoH"/>
    <property type="match status" value="1"/>
</dbReference>
<sequence length="289" mass="30471">MVSVSSAIERAKVASGLCVNVGFGDAAPFCVYGSPAASGTEVQMRFEVPSGLTWAAFGIGSSMNSADVVFAYFNANNTPTLTHRTATGFFEPSINPTPDLVIVPNVQGASNSTNSTGTVITFTRPVTSSNGNTVTTASQDFIWAAHQGNPGDAVSKHTTQGTSHGSLLDGSMAFVAGAAAGPVSAGISATTYNHLVRAHGSVMAITWLLFVPLAIFVARFGKAKFGVWWFRIHAALMLLFGTGGTLVGWGLAFGYLVISFSIFQSILGFVIDRLWSPARKSVPWWDRLH</sequence>
<keyword evidence="1" id="KW-0472">Membrane</keyword>
<feature type="transmembrane region" description="Helical" evidence="1">
    <location>
        <begin position="202"/>
        <end position="221"/>
    </location>
</feature>
<dbReference type="OrthoDB" id="19261at2759"/>
<organism evidence="3 4">
    <name type="scientific">Blyttiomyces helicus</name>
    <dbReference type="NCBI Taxonomy" id="388810"/>
    <lineage>
        <taxon>Eukaryota</taxon>
        <taxon>Fungi</taxon>
        <taxon>Fungi incertae sedis</taxon>
        <taxon>Chytridiomycota</taxon>
        <taxon>Chytridiomycota incertae sedis</taxon>
        <taxon>Chytridiomycetes</taxon>
        <taxon>Chytridiomycetes incertae sedis</taxon>
        <taxon>Blyttiomyces</taxon>
    </lineage>
</organism>
<proteinExistence type="predicted"/>
<feature type="transmembrane region" description="Helical" evidence="1">
    <location>
        <begin position="253"/>
        <end position="271"/>
    </location>
</feature>